<evidence type="ECO:0000256" key="4">
    <source>
        <dbReference type="ARBA" id="ARBA00035256"/>
    </source>
</evidence>
<dbReference type="EMBL" id="LBSM01000012">
    <property type="protein sequence ID" value="KKQ17983.1"/>
    <property type="molecule type" value="Genomic_DNA"/>
</dbReference>
<evidence type="ECO:0000313" key="8">
    <source>
        <dbReference type="Proteomes" id="UP000034508"/>
    </source>
</evidence>
<dbReference type="GO" id="GO:0022627">
    <property type="term" value="C:cytosolic small ribosomal subunit"/>
    <property type="evidence" value="ECO:0007669"/>
    <property type="project" value="TreeGrafter"/>
</dbReference>
<protein>
    <recommendedName>
        <fullName evidence="4 5">Small ribosomal subunit protein uS2</fullName>
    </recommendedName>
</protein>
<reference evidence="7 8" key="1">
    <citation type="journal article" date="2015" name="Nature">
        <title>rRNA introns, odd ribosomes, and small enigmatic genomes across a large radiation of phyla.</title>
        <authorList>
            <person name="Brown C.T."/>
            <person name="Hug L.A."/>
            <person name="Thomas B.C."/>
            <person name="Sharon I."/>
            <person name="Castelle C.J."/>
            <person name="Singh A."/>
            <person name="Wilkins M.J."/>
            <person name="Williams K.H."/>
            <person name="Banfield J.F."/>
        </authorList>
    </citation>
    <scope>NUCLEOTIDE SEQUENCE [LARGE SCALE GENOMIC DNA]</scope>
</reference>
<dbReference type="PANTHER" id="PTHR12534">
    <property type="entry name" value="30S RIBOSOMAL PROTEIN S2 PROKARYOTIC AND ORGANELLAR"/>
    <property type="match status" value="1"/>
</dbReference>
<dbReference type="InterPro" id="IPR005706">
    <property type="entry name" value="Ribosomal_uS2_bac/mit/plastid"/>
</dbReference>
<dbReference type="PROSITE" id="PS00963">
    <property type="entry name" value="RIBOSOMAL_S2_2"/>
    <property type="match status" value="1"/>
</dbReference>
<dbReference type="GO" id="GO:0006412">
    <property type="term" value="P:translation"/>
    <property type="evidence" value="ECO:0007669"/>
    <property type="project" value="UniProtKB-UniRule"/>
</dbReference>
<comment type="similarity">
    <text evidence="1 5 6">Belongs to the universal ribosomal protein uS2 family.</text>
</comment>
<sequence>MPTLTELLEAGAHFGHKKEKSFPRAKQFIYTIRDSVYVINLEKTLEQLEKAVTYLKKEISAGKTVLFLGTKSQAKEIVKNTALNLHMPYMVERWPGGTLTNFETIRKSLKTLNNLEEQIKSPEFTKFTKKERKRIEEKAGKLNLVFEGIKDLNNLPDVLFVVDTAKELVAVKEARKINIPIIGICDTNANPDIIDIPIPANDDSKNTIKIILEKIEESLEEKKEIKKEKK</sequence>
<dbReference type="PROSITE" id="PS00962">
    <property type="entry name" value="RIBOSOMAL_S2_1"/>
    <property type="match status" value="1"/>
</dbReference>
<organism evidence="7 8">
    <name type="scientific">Berkelbacteria bacterium GW2011_GWA1_36_9</name>
    <dbReference type="NCBI Taxonomy" id="1618331"/>
    <lineage>
        <taxon>Bacteria</taxon>
        <taxon>Candidatus Berkelbacteria</taxon>
    </lineage>
</organism>
<evidence type="ECO:0000256" key="6">
    <source>
        <dbReference type="RuleBase" id="RU003631"/>
    </source>
</evidence>
<name>A0A0G0FFV8_9BACT</name>
<keyword evidence="3 5" id="KW-0687">Ribonucleoprotein</keyword>
<dbReference type="Pfam" id="PF00318">
    <property type="entry name" value="Ribosomal_S2"/>
    <property type="match status" value="1"/>
</dbReference>
<evidence type="ECO:0000256" key="2">
    <source>
        <dbReference type="ARBA" id="ARBA00022980"/>
    </source>
</evidence>
<dbReference type="CDD" id="cd01425">
    <property type="entry name" value="RPS2"/>
    <property type="match status" value="1"/>
</dbReference>
<dbReference type="InterPro" id="IPR018130">
    <property type="entry name" value="Ribosomal_uS2_CS"/>
</dbReference>
<dbReference type="HAMAP" id="MF_00291_B">
    <property type="entry name" value="Ribosomal_uS2_B"/>
    <property type="match status" value="1"/>
</dbReference>
<dbReference type="AlphaFoldDB" id="A0A0G0FFV8"/>
<proteinExistence type="inferred from homology"/>
<dbReference type="PANTHER" id="PTHR12534:SF0">
    <property type="entry name" value="SMALL RIBOSOMAL SUBUNIT PROTEIN US2M"/>
    <property type="match status" value="1"/>
</dbReference>
<dbReference type="GO" id="GO:0003735">
    <property type="term" value="F:structural constituent of ribosome"/>
    <property type="evidence" value="ECO:0007669"/>
    <property type="project" value="InterPro"/>
</dbReference>
<dbReference type="SUPFAM" id="SSF52313">
    <property type="entry name" value="Ribosomal protein S2"/>
    <property type="match status" value="1"/>
</dbReference>
<evidence type="ECO:0000313" key="7">
    <source>
        <dbReference type="EMBL" id="KKQ17983.1"/>
    </source>
</evidence>
<evidence type="ECO:0000256" key="1">
    <source>
        <dbReference type="ARBA" id="ARBA00006242"/>
    </source>
</evidence>
<evidence type="ECO:0000256" key="3">
    <source>
        <dbReference type="ARBA" id="ARBA00023274"/>
    </source>
</evidence>
<dbReference type="Proteomes" id="UP000034508">
    <property type="component" value="Unassembled WGS sequence"/>
</dbReference>
<evidence type="ECO:0000256" key="5">
    <source>
        <dbReference type="HAMAP-Rule" id="MF_00291"/>
    </source>
</evidence>
<dbReference type="Gene3D" id="3.40.50.10490">
    <property type="entry name" value="Glucose-6-phosphate isomerase like protein, domain 1"/>
    <property type="match status" value="1"/>
</dbReference>
<gene>
    <name evidence="5" type="primary">rpsB</name>
    <name evidence="7" type="ORF">US31_C0012G0024</name>
</gene>
<keyword evidence="2 5" id="KW-0689">Ribosomal protein</keyword>
<dbReference type="PATRIC" id="fig|1618331.3.peg.681"/>
<dbReference type="InterPro" id="IPR023591">
    <property type="entry name" value="Ribosomal_uS2_flav_dom_sf"/>
</dbReference>
<dbReference type="PRINTS" id="PR00395">
    <property type="entry name" value="RIBOSOMALS2"/>
</dbReference>
<accession>A0A0G0FFV8</accession>
<dbReference type="Gene3D" id="1.10.287.610">
    <property type="entry name" value="Helix hairpin bin"/>
    <property type="match status" value="1"/>
</dbReference>
<comment type="caution">
    <text evidence="7">The sequence shown here is derived from an EMBL/GenBank/DDBJ whole genome shotgun (WGS) entry which is preliminary data.</text>
</comment>
<dbReference type="NCBIfam" id="TIGR01011">
    <property type="entry name" value="rpsB_bact"/>
    <property type="match status" value="1"/>
</dbReference>
<dbReference type="InterPro" id="IPR001865">
    <property type="entry name" value="Ribosomal_uS2"/>
</dbReference>